<dbReference type="Proteomes" id="UP000829196">
    <property type="component" value="Unassembled WGS sequence"/>
</dbReference>
<dbReference type="AlphaFoldDB" id="A0A8T3C2J3"/>
<protein>
    <submittedName>
        <fullName evidence="1">Uncharacterized protein</fullName>
    </submittedName>
</protein>
<evidence type="ECO:0000313" key="2">
    <source>
        <dbReference type="Proteomes" id="UP000829196"/>
    </source>
</evidence>
<accession>A0A8T3C2J3</accession>
<proteinExistence type="predicted"/>
<gene>
    <name evidence="1" type="ORF">KFK09_002860</name>
</gene>
<keyword evidence="2" id="KW-1185">Reference proteome</keyword>
<name>A0A8T3C2J3_DENNO</name>
<sequence length="108" mass="11751">MTTSKYMDVPTILFYHLLPDTNFLPNPHYVSSLAMPNPKKAISTSTPDTGKLYISRHVTFDDSTFPYSNNHSNTSTTATTTPPNAYLLISTSLTASLSDSSTAPSSFP</sequence>
<organism evidence="1 2">
    <name type="scientific">Dendrobium nobile</name>
    <name type="common">Orchid</name>
    <dbReference type="NCBI Taxonomy" id="94219"/>
    <lineage>
        <taxon>Eukaryota</taxon>
        <taxon>Viridiplantae</taxon>
        <taxon>Streptophyta</taxon>
        <taxon>Embryophyta</taxon>
        <taxon>Tracheophyta</taxon>
        <taxon>Spermatophyta</taxon>
        <taxon>Magnoliopsida</taxon>
        <taxon>Liliopsida</taxon>
        <taxon>Asparagales</taxon>
        <taxon>Orchidaceae</taxon>
        <taxon>Epidendroideae</taxon>
        <taxon>Malaxideae</taxon>
        <taxon>Dendrobiinae</taxon>
        <taxon>Dendrobium</taxon>
    </lineage>
</organism>
<comment type="caution">
    <text evidence="1">The sequence shown here is derived from an EMBL/GenBank/DDBJ whole genome shotgun (WGS) entry which is preliminary data.</text>
</comment>
<reference evidence="1" key="1">
    <citation type="journal article" date="2022" name="Front. Genet.">
        <title>Chromosome-Scale Assembly of the Dendrobium nobile Genome Provides Insights Into the Molecular Mechanism of the Biosynthesis of the Medicinal Active Ingredient of Dendrobium.</title>
        <authorList>
            <person name="Xu Q."/>
            <person name="Niu S.-C."/>
            <person name="Li K.-L."/>
            <person name="Zheng P.-J."/>
            <person name="Zhang X.-J."/>
            <person name="Jia Y."/>
            <person name="Liu Y."/>
            <person name="Niu Y.-X."/>
            <person name="Yu L.-H."/>
            <person name="Chen D.-F."/>
            <person name="Zhang G.-Q."/>
        </authorList>
    </citation>
    <scope>NUCLEOTIDE SEQUENCE</scope>
    <source>
        <tissue evidence="1">Leaf</tissue>
    </source>
</reference>
<evidence type="ECO:0000313" key="1">
    <source>
        <dbReference type="EMBL" id="KAI0527261.1"/>
    </source>
</evidence>
<dbReference type="EMBL" id="JAGYWB010000003">
    <property type="protein sequence ID" value="KAI0527261.1"/>
    <property type="molecule type" value="Genomic_DNA"/>
</dbReference>